<dbReference type="AlphaFoldDB" id="A0A1I6T885"/>
<dbReference type="STRING" id="871741.SAMN05192570_3036"/>
<dbReference type="RefSeq" id="WP_092312745.1">
    <property type="nucleotide sequence ID" value="NZ_FOZV01000008.1"/>
</dbReference>
<keyword evidence="2" id="KW-1185">Reference proteome</keyword>
<name>A0A1I6T885_9CAUL</name>
<dbReference type="EMBL" id="FOZV01000008">
    <property type="protein sequence ID" value="SFS85157.1"/>
    <property type="molecule type" value="Genomic_DNA"/>
</dbReference>
<sequence length="128" mass="14643">MLRENFNHGFRPAEWEAAKAEAREIMIRRAKVRGMIPYSDLVREITHVRMEPHDPRLFHFLGEIASEEDAAGRGMLTVVVVHKTGDMQPGPGFFELAQHLGRDTSDILQCWVDELKRVHKVWAPGGRS</sequence>
<dbReference type="OrthoDB" id="8410610at2"/>
<evidence type="ECO:0000313" key="2">
    <source>
        <dbReference type="Proteomes" id="UP000198788"/>
    </source>
</evidence>
<gene>
    <name evidence="1" type="ORF">SAMN05192570_3036</name>
</gene>
<reference evidence="2" key="1">
    <citation type="submission" date="2016-10" db="EMBL/GenBank/DDBJ databases">
        <authorList>
            <person name="Varghese N."/>
            <person name="Submissions S."/>
        </authorList>
    </citation>
    <scope>NUCLEOTIDE SEQUENCE [LARGE SCALE GENOMIC DNA]</scope>
    <source>
        <strain evidence="2">CGMCC 1.10683</strain>
    </source>
</reference>
<protein>
    <submittedName>
        <fullName evidence="1">Uncharacterized protein</fullName>
    </submittedName>
</protein>
<dbReference type="Proteomes" id="UP000198788">
    <property type="component" value="Unassembled WGS sequence"/>
</dbReference>
<evidence type="ECO:0000313" key="1">
    <source>
        <dbReference type="EMBL" id="SFS85157.1"/>
    </source>
</evidence>
<accession>A0A1I6T885</accession>
<proteinExistence type="predicted"/>
<organism evidence="1 2">
    <name type="scientific">Brevundimonas viscosa</name>
    <dbReference type="NCBI Taxonomy" id="871741"/>
    <lineage>
        <taxon>Bacteria</taxon>
        <taxon>Pseudomonadati</taxon>
        <taxon>Pseudomonadota</taxon>
        <taxon>Alphaproteobacteria</taxon>
        <taxon>Caulobacterales</taxon>
        <taxon>Caulobacteraceae</taxon>
        <taxon>Brevundimonas</taxon>
    </lineage>
</organism>